<name>A0A2P5YHZ0_GOSBA</name>
<proteinExistence type="predicted"/>
<dbReference type="AlphaFoldDB" id="A0A2P5YHZ0"/>
<evidence type="ECO:0000313" key="2">
    <source>
        <dbReference type="Proteomes" id="UP000239757"/>
    </source>
</evidence>
<protein>
    <submittedName>
        <fullName evidence="1">Uncharacterized protein</fullName>
    </submittedName>
</protein>
<reference evidence="1 2" key="1">
    <citation type="submission" date="2015-01" db="EMBL/GenBank/DDBJ databases">
        <title>Genome of allotetraploid Gossypium barbadense reveals genomic plasticity and fiber elongation in cotton evolution.</title>
        <authorList>
            <person name="Chen X."/>
            <person name="Liu X."/>
            <person name="Zhao B."/>
            <person name="Zheng H."/>
            <person name="Hu Y."/>
            <person name="Lu G."/>
            <person name="Yang C."/>
            <person name="Chen J."/>
            <person name="Shan C."/>
            <person name="Zhang L."/>
            <person name="Zhou Y."/>
            <person name="Wang L."/>
            <person name="Guo W."/>
            <person name="Bai Y."/>
            <person name="Ruan J."/>
            <person name="Shangguan X."/>
            <person name="Mao Y."/>
            <person name="Jiang J."/>
            <person name="Zhu Y."/>
            <person name="Lei J."/>
            <person name="Kang H."/>
            <person name="Chen S."/>
            <person name="He X."/>
            <person name="Wang R."/>
            <person name="Wang Y."/>
            <person name="Chen J."/>
            <person name="Wang L."/>
            <person name="Yu S."/>
            <person name="Wang B."/>
            <person name="Wei J."/>
            <person name="Song S."/>
            <person name="Lu X."/>
            <person name="Gao Z."/>
            <person name="Gu W."/>
            <person name="Deng X."/>
            <person name="Ma D."/>
            <person name="Wang S."/>
            <person name="Liang W."/>
            <person name="Fang L."/>
            <person name="Cai C."/>
            <person name="Zhu X."/>
            <person name="Zhou B."/>
            <person name="Zhang Y."/>
            <person name="Chen Z."/>
            <person name="Xu S."/>
            <person name="Zhu R."/>
            <person name="Wang S."/>
            <person name="Zhang T."/>
            <person name="Zhao G."/>
        </authorList>
    </citation>
    <scope>NUCLEOTIDE SEQUENCE [LARGE SCALE GENOMIC DNA]</scope>
    <source>
        <strain evidence="2">cv. Xinhai21</strain>
        <tissue evidence="1">Leaf</tissue>
    </source>
</reference>
<dbReference type="EMBL" id="KZ663184">
    <property type="protein sequence ID" value="PPS15209.1"/>
    <property type="molecule type" value="Genomic_DNA"/>
</dbReference>
<accession>A0A2P5YHZ0</accession>
<organism evidence="1 2">
    <name type="scientific">Gossypium barbadense</name>
    <name type="common">Sea Island cotton</name>
    <name type="synonym">Hibiscus barbadensis</name>
    <dbReference type="NCBI Taxonomy" id="3634"/>
    <lineage>
        <taxon>Eukaryota</taxon>
        <taxon>Viridiplantae</taxon>
        <taxon>Streptophyta</taxon>
        <taxon>Embryophyta</taxon>
        <taxon>Tracheophyta</taxon>
        <taxon>Spermatophyta</taxon>
        <taxon>Magnoliopsida</taxon>
        <taxon>eudicotyledons</taxon>
        <taxon>Gunneridae</taxon>
        <taxon>Pentapetalae</taxon>
        <taxon>rosids</taxon>
        <taxon>malvids</taxon>
        <taxon>Malvales</taxon>
        <taxon>Malvaceae</taxon>
        <taxon>Malvoideae</taxon>
        <taxon>Gossypium</taxon>
    </lineage>
</organism>
<gene>
    <name evidence="1" type="ORF">GOBAR_AA05377</name>
</gene>
<evidence type="ECO:0000313" key="1">
    <source>
        <dbReference type="EMBL" id="PPS15209.1"/>
    </source>
</evidence>
<sequence>MFVITRDLESSRVELSMGETTQQLALTASHDLAALLTFANSLPPTCAGRVKKEEMSGCMSLARKRSREEEKIEVRYVLVSYAVFVKGRKAGGKRELFLK</sequence>
<dbReference type="Proteomes" id="UP000239757">
    <property type="component" value="Unassembled WGS sequence"/>
</dbReference>